<dbReference type="AlphaFoldDB" id="A0A0A9C039"/>
<proteinExistence type="predicted"/>
<evidence type="ECO:0000313" key="1">
    <source>
        <dbReference type="EMBL" id="JAD67828.1"/>
    </source>
</evidence>
<accession>A0A0A9C039</accession>
<dbReference type="EMBL" id="GBRH01230067">
    <property type="protein sequence ID" value="JAD67828.1"/>
    <property type="molecule type" value="Transcribed_RNA"/>
</dbReference>
<sequence>MPMTIQLEKFMVKIATSALFGYITTLG</sequence>
<protein>
    <submittedName>
        <fullName evidence="1">Uncharacterized protein</fullName>
    </submittedName>
</protein>
<reference evidence="1" key="1">
    <citation type="submission" date="2014-09" db="EMBL/GenBank/DDBJ databases">
        <authorList>
            <person name="Magalhaes I.L.F."/>
            <person name="Oliveira U."/>
            <person name="Santos F.R."/>
            <person name="Vidigal T.H.D.A."/>
            <person name="Brescovit A.D."/>
            <person name="Santos A.J."/>
        </authorList>
    </citation>
    <scope>NUCLEOTIDE SEQUENCE</scope>
    <source>
        <tissue evidence="1">Shoot tissue taken approximately 20 cm above the soil surface</tissue>
    </source>
</reference>
<reference evidence="1" key="2">
    <citation type="journal article" date="2015" name="Data Brief">
        <title>Shoot transcriptome of the giant reed, Arundo donax.</title>
        <authorList>
            <person name="Barrero R.A."/>
            <person name="Guerrero F.D."/>
            <person name="Moolhuijzen P."/>
            <person name="Goolsby J.A."/>
            <person name="Tidwell J."/>
            <person name="Bellgard S.E."/>
            <person name="Bellgard M.I."/>
        </authorList>
    </citation>
    <scope>NUCLEOTIDE SEQUENCE</scope>
    <source>
        <tissue evidence="1">Shoot tissue taken approximately 20 cm above the soil surface</tissue>
    </source>
</reference>
<organism evidence="1">
    <name type="scientific">Arundo donax</name>
    <name type="common">Giant reed</name>
    <name type="synonym">Donax arundinaceus</name>
    <dbReference type="NCBI Taxonomy" id="35708"/>
    <lineage>
        <taxon>Eukaryota</taxon>
        <taxon>Viridiplantae</taxon>
        <taxon>Streptophyta</taxon>
        <taxon>Embryophyta</taxon>
        <taxon>Tracheophyta</taxon>
        <taxon>Spermatophyta</taxon>
        <taxon>Magnoliopsida</taxon>
        <taxon>Liliopsida</taxon>
        <taxon>Poales</taxon>
        <taxon>Poaceae</taxon>
        <taxon>PACMAD clade</taxon>
        <taxon>Arundinoideae</taxon>
        <taxon>Arundineae</taxon>
        <taxon>Arundo</taxon>
    </lineage>
</organism>
<name>A0A0A9C039_ARUDO</name>